<dbReference type="EMBL" id="BDIP01007830">
    <property type="protein sequence ID" value="GIQ91505.1"/>
    <property type="molecule type" value="Genomic_DNA"/>
</dbReference>
<feature type="region of interest" description="Disordered" evidence="1">
    <location>
        <begin position="54"/>
        <end position="82"/>
    </location>
</feature>
<feature type="compositionally biased region" description="Acidic residues" evidence="1">
    <location>
        <begin position="57"/>
        <end position="70"/>
    </location>
</feature>
<proteinExistence type="predicted"/>
<comment type="caution">
    <text evidence="2">The sequence shown here is derived from an EMBL/GenBank/DDBJ whole genome shotgun (WGS) entry which is preliminary data.</text>
</comment>
<dbReference type="AlphaFoldDB" id="A0A9K3DAP9"/>
<keyword evidence="3" id="KW-1185">Reference proteome</keyword>
<protein>
    <submittedName>
        <fullName evidence="2">Uncharacterized protein</fullName>
    </submittedName>
</protein>
<gene>
    <name evidence="2" type="ORF">KIPB_014788</name>
</gene>
<evidence type="ECO:0000313" key="2">
    <source>
        <dbReference type="EMBL" id="GIQ91505.1"/>
    </source>
</evidence>
<accession>A0A9K3DAP9</accession>
<name>A0A9K3DAP9_9EUKA</name>
<evidence type="ECO:0000313" key="3">
    <source>
        <dbReference type="Proteomes" id="UP000265618"/>
    </source>
</evidence>
<feature type="non-terminal residue" evidence="2">
    <location>
        <position position="1"/>
    </location>
</feature>
<sequence length="82" mass="9056">CVEAIRLKDIFEGDVFKSMETLESCVTVCREWVSLYERLTAEGADVPSVLQMKTEIPEGDEEGAEAEDVEPVSLSPPPPPLF</sequence>
<organism evidence="2 3">
    <name type="scientific">Kipferlia bialata</name>
    <dbReference type="NCBI Taxonomy" id="797122"/>
    <lineage>
        <taxon>Eukaryota</taxon>
        <taxon>Metamonada</taxon>
        <taxon>Carpediemonas-like organisms</taxon>
        <taxon>Kipferlia</taxon>
    </lineage>
</organism>
<reference evidence="2 3" key="1">
    <citation type="journal article" date="2018" name="PLoS ONE">
        <title>The draft genome of Kipferlia bialata reveals reductive genome evolution in fornicate parasites.</title>
        <authorList>
            <person name="Tanifuji G."/>
            <person name="Takabayashi S."/>
            <person name="Kume K."/>
            <person name="Takagi M."/>
            <person name="Nakayama T."/>
            <person name="Kamikawa R."/>
            <person name="Inagaki Y."/>
            <person name="Hashimoto T."/>
        </authorList>
    </citation>
    <scope>NUCLEOTIDE SEQUENCE [LARGE SCALE GENOMIC DNA]</scope>
    <source>
        <strain evidence="2">NY0173</strain>
    </source>
</reference>
<evidence type="ECO:0000256" key="1">
    <source>
        <dbReference type="SAM" id="MobiDB-lite"/>
    </source>
</evidence>
<dbReference type="Proteomes" id="UP000265618">
    <property type="component" value="Unassembled WGS sequence"/>
</dbReference>